<evidence type="ECO:0000313" key="1">
    <source>
        <dbReference type="EMBL" id="PKU64651.1"/>
    </source>
</evidence>
<accession>A0A2I0VML8</accession>
<dbReference type="Proteomes" id="UP000233837">
    <property type="component" value="Unassembled WGS sequence"/>
</dbReference>
<reference evidence="1 2" key="1">
    <citation type="journal article" date="2016" name="Sci. Rep.">
        <title>The Dendrobium catenatum Lindl. genome sequence provides insights into polysaccharide synthase, floral development and adaptive evolution.</title>
        <authorList>
            <person name="Zhang G.Q."/>
            <person name="Xu Q."/>
            <person name="Bian C."/>
            <person name="Tsai W.C."/>
            <person name="Yeh C.M."/>
            <person name="Liu K.W."/>
            <person name="Yoshida K."/>
            <person name="Zhang L.S."/>
            <person name="Chang S.B."/>
            <person name="Chen F."/>
            <person name="Shi Y."/>
            <person name="Su Y.Y."/>
            <person name="Zhang Y.Q."/>
            <person name="Chen L.J."/>
            <person name="Yin Y."/>
            <person name="Lin M."/>
            <person name="Huang H."/>
            <person name="Deng H."/>
            <person name="Wang Z.W."/>
            <person name="Zhu S.L."/>
            <person name="Zhao X."/>
            <person name="Deng C."/>
            <person name="Niu S.C."/>
            <person name="Huang J."/>
            <person name="Wang M."/>
            <person name="Liu G.H."/>
            <person name="Yang H.J."/>
            <person name="Xiao X.J."/>
            <person name="Hsiao Y.Y."/>
            <person name="Wu W.L."/>
            <person name="Chen Y.Y."/>
            <person name="Mitsuda N."/>
            <person name="Ohme-Takagi M."/>
            <person name="Luo Y.B."/>
            <person name="Van de Peer Y."/>
            <person name="Liu Z.J."/>
        </authorList>
    </citation>
    <scope>NUCLEOTIDE SEQUENCE [LARGE SCALE GENOMIC DNA]</scope>
    <source>
        <tissue evidence="1">The whole plant</tissue>
    </source>
</reference>
<evidence type="ECO:0000313" key="2">
    <source>
        <dbReference type="Proteomes" id="UP000233837"/>
    </source>
</evidence>
<reference evidence="1 2" key="2">
    <citation type="journal article" date="2017" name="Nature">
        <title>The Apostasia genome and the evolution of orchids.</title>
        <authorList>
            <person name="Zhang G.Q."/>
            <person name="Liu K.W."/>
            <person name="Li Z."/>
            <person name="Lohaus R."/>
            <person name="Hsiao Y.Y."/>
            <person name="Niu S.C."/>
            <person name="Wang J.Y."/>
            <person name="Lin Y.C."/>
            <person name="Xu Q."/>
            <person name="Chen L.J."/>
            <person name="Yoshida K."/>
            <person name="Fujiwara S."/>
            <person name="Wang Z.W."/>
            <person name="Zhang Y.Q."/>
            <person name="Mitsuda N."/>
            <person name="Wang M."/>
            <person name="Liu G.H."/>
            <person name="Pecoraro L."/>
            <person name="Huang H.X."/>
            <person name="Xiao X.J."/>
            <person name="Lin M."/>
            <person name="Wu X.Y."/>
            <person name="Wu W.L."/>
            <person name="Chen Y.Y."/>
            <person name="Chang S.B."/>
            <person name="Sakamoto S."/>
            <person name="Ohme-Takagi M."/>
            <person name="Yagi M."/>
            <person name="Zeng S.J."/>
            <person name="Shen C.Y."/>
            <person name="Yeh C.M."/>
            <person name="Luo Y.B."/>
            <person name="Tsai W.C."/>
            <person name="Van de Peer Y."/>
            <person name="Liu Z.J."/>
        </authorList>
    </citation>
    <scope>NUCLEOTIDE SEQUENCE [LARGE SCALE GENOMIC DNA]</scope>
    <source>
        <tissue evidence="1">The whole plant</tissue>
    </source>
</reference>
<sequence length="94" mass="10607">MADPELELGLVFDADGNLNILRSPFFNVGFEDDALLGIIWIELSLCLQASSTSDFQTMIGASIVNHSRHPRHRQPFRGSKPLGLLPSSWHRWVY</sequence>
<organism evidence="1 2">
    <name type="scientific">Dendrobium catenatum</name>
    <dbReference type="NCBI Taxonomy" id="906689"/>
    <lineage>
        <taxon>Eukaryota</taxon>
        <taxon>Viridiplantae</taxon>
        <taxon>Streptophyta</taxon>
        <taxon>Embryophyta</taxon>
        <taxon>Tracheophyta</taxon>
        <taxon>Spermatophyta</taxon>
        <taxon>Magnoliopsida</taxon>
        <taxon>Liliopsida</taxon>
        <taxon>Asparagales</taxon>
        <taxon>Orchidaceae</taxon>
        <taxon>Epidendroideae</taxon>
        <taxon>Malaxideae</taxon>
        <taxon>Dendrobiinae</taxon>
        <taxon>Dendrobium</taxon>
    </lineage>
</organism>
<protein>
    <submittedName>
        <fullName evidence="1">Uncharacterized protein</fullName>
    </submittedName>
</protein>
<name>A0A2I0VML8_9ASPA</name>
<proteinExistence type="predicted"/>
<gene>
    <name evidence="1" type="ORF">MA16_Dca014505</name>
</gene>
<keyword evidence="2" id="KW-1185">Reference proteome</keyword>
<dbReference type="AlphaFoldDB" id="A0A2I0VML8"/>
<dbReference type="EMBL" id="KZ503404">
    <property type="protein sequence ID" value="PKU64651.1"/>
    <property type="molecule type" value="Genomic_DNA"/>
</dbReference>